<keyword evidence="2 7" id="KW-0540">Nuclease</keyword>
<reference evidence="8" key="1">
    <citation type="submission" date="2020-10" db="EMBL/GenBank/DDBJ databases">
        <authorList>
            <person name="Gilroy R."/>
        </authorList>
    </citation>
    <scope>NUCLEOTIDE SEQUENCE</scope>
    <source>
        <strain evidence="8">3924</strain>
    </source>
</reference>
<reference evidence="8" key="2">
    <citation type="journal article" date="2021" name="PeerJ">
        <title>Extensive microbial diversity within the chicken gut microbiome revealed by metagenomics and culture.</title>
        <authorList>
            <person name="Gilroy R."/>
            <person name="Ravi A."/>
            <person name="Getino M."/>
            <person name="Pursley I."/>
            <person name="Horton D.L."/>
            <person name="Alikhan N.F."/>
            <person name="Baker D."/>
            <person name="Gharbi K."/>
            <person name="Hall N."/>
            <person name="Watson M."/>
            <person name="Adriaenssens E.M."/>
            <person name="Foster-Nyarko E."/>
            <person name="Jarju S."/>
            <person name="Secka A."/>
            <person name="Antonio M."/>
            <person name="Oren A."/>
            <person name="Chaudhuri R.R."/>
            <person name="La Ragione R."/>
            <person name="Hildebrand F."/>
            <person name="Pallen M.J."/>
        </authorList>
    </citation>
    <scope>NUCLEOTIDE SEQUENCE</scope>
    <source>
        <strain evidence="8">3924</strain>
    </source>
</reference>
<protein>
    <recommendedName>
        <fullName evidence="7">Endoribonuclease YbeY</fullName>
        <ecNumber evidence="7">3.1.-.-</ecNumber>
    </recommendedName>
</protein>
<comment type="caution">
    <text evidence="8">The sequence shown here is derived from an EMBL/GenBank/DDBJ whole genome shotgun (WGS) entry which is preliminary data.</text>
</comment>
<feature type="binding site" evidence="7">
    <location>
        <position position="110"/>
    </location>
    <ligand>
        <name>Zn(2+)</name>
        <dbReference type="ChEBI" id="CHEBI:29105"/>
        <note>catalytic</note>
    </ligand>
</feature>
<evidence type="ECO:0000313" key="9">
    <source>
        <dbReference type="Proteomes" id="UP000712007"/>
    </source>
</evidence>
<evidence type="ECO:0000256" key="6">
    <source>
        <dbReference type="ARBA" id="ARBA00022833"/>
    </source>
</evidence>
<organism evidence="8 9">
    <name type="scientific">Candidatus Aphodosoma intestinipullorum</name>
    <dbReference type="NCBI Taxonomy" id="2840674"/>
    <lineage>
        <taxon>Bacteria</taxon>
        <taxon>Pseudomonadati</taxon>
        <taxon>Bacteroidota</taxon>
        <taxon>Bacteroidia</taxon>
        <taxon>Bacteroidales</taxon>
        <taxon>Candidatus Aphodosoma</taxon>
    </lineage>
</organism>
<proteinExistence type="inferred from homology"/>
<dbReference type="InterPro" id="IPR023091">
    <property type="entry name" value="MetalPrtase_cat_dom_sf_prd"/>
</dbReference>
<name>A0A940DNR3_9BACT</name>
<comment type="cofactor">
    <cofactor evidence="7">
        <name>Zn(2+)</name>
        <dbReference type="ChEBI" id="CHEBI:29105"/>
    </cofactor>
    <text evidence="7">Binds 1 zinc ion.</text>
</comment>
<accession>A0A940DNR3</accession>
<keyword evidence="3 7" id="KW-0479">Metal-binding</keyword>
<keyword evidence="4 7" id="KW-0255">Endonuclease</keyword>
<evidence type="ECO:0000256" key="7">
    <source>
        <dbReference type="HAMAP-Rule" id="MF_00009"/>
    </source>
</evidence>
<dbReference type="AlphaFoldDB" id="A0A940DNR3"/>
<dbReference type="EMBL" id="JADIMV010000138">
    <property type="protein sequence ID" value="MBO8440604.1"/>
    <property type="molecule type" value="Genomic_DNA"/>
</dbReference>
<dbReference type="InterPro" id="IPR002036">
    <property type="entry name" value="YbeY"/>
</dbReference>
<comment type="similarity">
    <text evidence="1 7">Belongs to the endoribonuclease YbeY family.</text>
</comment>
<evidence type="ECO:0000256" key="1">
    <source>
        <dbReference type="ARBA" id="ARBA00010875"/>
    </source>
</evidence>
<gene>
    <name evidence="7 8" type="primary">ybeY</name>
    <name evidence="8" type="ORF">IAC51_08150</name>
</gene>
<dbReference type="GO" id="GO:0005737">
    <property type="term" value="C:cytoplasm"/>
    <property type="evidence" value="ECO:0007669"/>
    <property type="project" value="UniProtKB-SubCell"/>
</dbReference>
<keyword evidence="7" id="KW-0698">rRNA processing</keyword>
<keyword evidence="7" id="KW-0690">Ribosome biogenesis</keyword>
<dbReference type="EC" id="3.1.-.-" evidence="7"/>
<dbReference type="PANTHER" id="PTHR46986:SF1">
    <property type="entry name" value="ENDORIBONUCLEASE YBEY, CHLOROPLASTIC"/>
    <property type="match status" value="1"/>
</dbReference>
<keyword evidence="5 7" id="KW-0378">Hydrolase</keyword>
<comment type="function">
    <text evidence="7">Single strand-specific metallo-endoribonuclease involved in late-stage 70S ribosome quality control and in maturation of the 3' terminus of the 16S rRNA.</text>
</comment>
<dbReference type="PANTHER" id="PTHR46986">
    <property type="entry name" value="ENDORIBONUCLEASE YBEY, CHLOROPLASTIC"/>
    <property type="match status" value="1"/>
</dbReference>
<dbReference type="HAMAP" id="MF_00009">
    <property type="entry name" value="Endoribonucl_YbeY"/>
    <property type="match status" value="1"/>
</dbReference>
<dbReference type="Gene3D" id="3.40.390.30">
    <property type="entry name" value="Metalloproteases ('zincins'), catalytic domain"/>
    <property type="match status" value="1"/>
</dbReference>
<feature type="binding site" evidence="7">
    <location>
        <position position="116"/>
    </location>
    <ligand>
        <name>Zn(2+)</name>
        <dbReference type="ChEBI" id="CHEBI:29105"/>
        <note>catalytic</note>
    </ligand>
</feature>
<keyword evidence="7" id="KW-0963">Cytoplasm</keyword>
<sequence>MISYNCENVRPPKLGKRRTNAWIKAVAAKYGKKIGEIAYIFCDDEKILEVNRTYLRHDYYTDIITFDYCEGDTLSGDIFISLDTVRSNAEEFGVTFDNELHRILIHGILHLCGQEDKDPAARAEMTRKEDDALAML</sequence>
<dbReference type="GO" id="GO:0004222">
    <property type="term" value="F:metalloendopeptidase activity"/>
    <property type="evidence" value="ECO:0007669"/>
    <property type="project" value="InterPro"/>
</dbReference>
<dbReference type="NCBIfam" id="TIGR00043">
    <property type="entry name" value="rRNA maturation RNase YbeY"/>
    <property type="match status" value="1"/>
</dbReference>
<dbReference type="Pfam" id="PF02130">
    <property type="entry name" value="YbeY"/>
    <property type="match status" value="1"/>
</dbReference>
<dbReference type="Proteomes" id="UP000712007">
    <property type="component" value="Unassembled WGS sequence"/>
</dbReference>
<dbReference type="GO" id="GO:0008270">
    <property type="term" value="F:zinc ion binding"/>
    <property type="evidence" value="ECO:0007669"/>
    <property type="project" value="UniProtKB-UniRule"/>
</dbReference>
<dbReference type="GO" id="GO:0004521">
    <property type="term" value="F:RNA endonuclease activity"/>
    <property type="evidence" value="ECO:0007669"/>
    <property type="project" value="UniProtKB-UniRule"/>
</dbReference>
<keyword evidence="6 7" id="KW-0862">Zinc</keyword>
<evidence type="ECO:0000256" key="3">
    <source>
        <dbReference type="ARBA" id="ARBA00022723"/>
    </source>
</evidence>
<evidence type="ECO:0000313" key="8">
    <source>
        <dbReference type="EMBL" id="MBO8440604.1"/>
    </source>
</evidence>
<evidence type="ECO:0000256" key="2">
    <source>
        <dbReference type="ARBA" id="ARBA00022722"/>
    </source>
</evidence>
<comment type="subcellular location">
    <subcellularLocation>
        <location evidence="7">Cytoplasm</location>
    </subcellularLocation>
</comment>
<evidence type="ECO:0000256" key="4">
    <source>
        <dbReference type="ARBA" id="ARBA00022759"/>
    </source>
</evidence>
<dbReference type="SUPFAM" id="SSF55486">
    <property type="entry name" value="Metalloproteases ('zincins'), catalytic domain"/>
    <property type="match status" value="1"/>
</dbReference>
<feature type="binding site" evidence="7">
    <location>
        <position position="106"/>
    </location>
    <ligand>
        <name>Zn(2+)</name>
        <dbReference type="ChEBI" id="CHEBI:29105"/>
        <note>catalytic</note>
    </ligand>
</feature>
<dbReference type="GO" id="GO:0006364">
    <property type="term" value="P:rRNA processing"/>
    <property type="evidence" value="ECO:0007669"/>
    <property type="project" value="UniProtKB-UniRule"/>
</dbReference>
<evidence type="ECO:0000256" key="5">
    <source>
        <dbReference type="ARBA" id="ARBA00022801"/>
    </source>
</evidence>